<keyword evidence="1" id="KW-0472">Membrane</keyword>
<dbReference type="EMBL" id="JAQLWV010000021">
    <property type="protein sequence ID" value="MDB7934148.1"/>
    <property type="molecule type" value="Genomic_DNA"/>
</dbReference>
<sequence>MPENDCPINGVNCVSIARVEALERALEAQKQHSSLAREKIYDRLGELERGMATVTTQYGNIIDRLSSMSADLNALKEKPSKRWETVVAAIITGAIGYLLASIGIRIG</sequence>
<organism evidence="3 6">
    <name type="scientific">Flavonifractor plautii</name>
    <name type="common">Fusobacterium plautii</name>
    <dbReference type="NCBI Taxonomy" id="292800"/>
    <lineage>
        <taxon>Bacteria</taxon>
        <taxon>Bacillati</taxon>
        <taxon>Bacillota</taxon>
        <taxon>Clostridia</taxon>
        <taxon>Eubacteriales</taxon>
        <taxon>Oscillospiraceae</taxon>
        <taxon>Flavonifractor</taxon>
    </lineage>
</organism>
<feature type="transmembrane region" description="Helical" evidence="1">
    <location>
        <begin position="86"/>
        <end position="106"/>
    </location>
</feature>
<protein>
    <recommendedName>
        <fullName evidence="7">Hemolysin XhlA</fullName>
    </recommendedName>
</protein>
<evidence type="ECO:0000313" key="5">
    <source>
        <dbReference type="Proteomes" id="UP000429811"/>
    </source>
</evidence>
<comment type="caution">
    <text evidence="3">The sequence shown here is derived from an EMBL/GenBank/DDBJ whole genome shotgun (WGS) entry which is preliminary data.</text>
</comment>
<dbReference type="EMBL" id="WKPO01000007">
    <property type="protein sequence ID" value="MSB48420.1"/>
    <property type="molecule type" value="Genomic_DNA"/>
</dbReference>
<reference evidence="2" key="2">
    <citation type="submission" date="2023-01" db="EMBL/GenBank/DDBJ databases">
        <title>Human gut microbiome strain richness.</title>
        <authorList>
            <person name="Chen-Liaw A."/>
        </authorList>
    </citation>
    <scope>NUCLEOTIDE SEQUENCE</scope>
    <source>
        <strain evidence="2">1001287st1_F4_1001285I_161205</strain>
    </source>
</reference>
<dbReference type="AlphaFoldDB" id="A0A174VZB2"/>
<evidence type="ECO:0000256" key="1">
    <source>
        <dbReference type="SAM" id="Phobius"/>
    </source>
</evidence>
<evidence type="ECO:0008006" key="7">
    <source>
        <dbReference type="Google" id="ProtNLM"/>
    </source>
</evidence>
<reference evidence="5 6" key="1">
    <citation type="journal article" date="2019" name="Nat. Med.">
        <title>A library of human gut bacterial isolates paired with longitudinal multiomics data enables mechanistic microbiome research.</title>
        <authorList>
            <person name="Poyet M."/>
            <person name="Groussin M."/>
            <person name="Gibbons S.M."/>
            <person name="Avila-Pacheco J."/>
            <person name="Jiang X."/>
            <person name="Kearney S.M."/>
            <person name="Perrotta A.R."/>
            <person name="Berdy B."/>
            <person name="Zhao S."/>
            <person name="Lieberman T.D."/>
            <person name="Swanson P.K."/>
            <person name="Smith M."/>
            <person name="Roesemann S."/>
            <person name="Alexander J.E."/>
            <person name="Rich S.A."/>
            <person name="Livny J."/>
            <person name="Vlamakis H."/>
            <person name="Clish C."/>
            <person name="Bullock K."/>
            <person name="Deik A."/>
            <person name="Scott J."/>
            <person name="Pierce K.A."/>
            <person name="Xavier R.J."/>
            <person name="Alm E.J."/>
        </authorList>
    </citation>
    <scope>NUCLEOTIDE SEQUENCE [LARGE SCALE GENOMIC DNA]</scope>
    <source>
        <strain evidence="3 6">BIOML-A2</strain>
        <strain evidence="4 5">BIOML-A5</strain>
    </source>
</reference>
<evidence type="ECO:0000313" key="3">
    <source>
        <dbReference type="EMBL" id="MSB19453.1"/>
    </source>
</evidence>
<name>A0A174VZB2_FLAPL</name>
<dbReference type="GeneID" id="63974652"/>
<gene>
    <name evidence="4" type="ORF">GKE90_06860</name>
    <name evidence="3" type="ORF">GKE97_07970</name>
    <name evidence="2" type="ORF">PNE06_13785</name>
</gene>
<dbReference type="Proteomes" id="UP000429811">
    <property type="component" value="Unassembled WGS sequence"/>
</dbReference>
<evidence type="ECO:0000313" key="6">
    <source>
        <dbReference type="Proteomes" id="UP000434475"/>
    </source>
</evidence>
<accession>A0A174VZB2</accession>
<proteinExistence type="predicted"/>
<dbReference type="Proteomes" id="UP000434475">
    <property type="component" value="Unassembled WGS sequence"/>
</dbReference>
<keyword evidence="1" id="KW-0812">Transmembrane</keyword>
<dbReference type="EMBL" id="WKPR01000006">
    <property type="protein sequence ID" value="MSB19453.1"/>
    <property type="molecule type" value="Genomic_DNA"/>
</dbReference>
<dbReference type="RefSeq" id="WP_007489241.1">
    <property type="nucleotide sequence ID" value="NZ_BAABXT010000001.1"/>
</dbReference>
<dbReference type="Proteomes" id="UP001211173">
    <property type="component" value="Unassembled WGS sequence"/>
</dbReference>
<evidence type="ECO:0000313" key="2">
    <source>
        <dbReference type="EMBL" id="MDB7934148.1"/>
    </source>
</evidence>
<keyword evidence="1" id="KW-1133">Transmembrane helix</keyword>
<evidence type="ECO:0000313" key="4">
    <source>
        <dbReference type="EMBL" id="MSB48420.1"/>
    </source>
</evidence>